<dbReference type="Pfam" id="PF01663">
    <property type="entry name" value="Phosphodiest"/>
    <property type="match status" value="1"/>
</dbReference>
<accession>A0A1T5GRM2</accession>
<dbReference type="SUPFAM" id="SSF53649">
    <property type="entry name" value="Alkaline phosphatase-like"/>
    <property type="match status" value="1"/>
</dbReference>
<organism evidence="2 3">
    <name type="scientific">Soonwooa buanensis</name>
    <dbReference type="NCBI Taxonomy" id="619805"/>
    <lineage>
        <taxon>Bacteria</taxon>
        <taxon>Pseudomonadati</taxon>
        <taxon>Bacteroidota</taxon>
        <taxon>Flavobacteriia</taxon>
        <taxon>Flavobacteriales</taxon>
        <taxon>Weeksellaceae</taxon>
        <taxon>Chryseobacterium group</taxon>
        <taxon>Soonwooa</taxon>
    </lineage>
</organism>
<keyword evidence="3" id="KW-1185">Reference proteome</keyword>
<dbReference type="GO" id="GO:0016787">
    <property type="term" value="F:hydrolase activity"/>
    <property type="evidence" value="ECO:0007669"/>
    <property type="project" value="UniProtKB-ARBA"/>
</dbReference>
<evidence type="ECO:0000313" key="3">
    <source>
        <dbReference type="Proteomes" id="UP000191112"/>
    </source>
</evidence>
<feature type="chain" id="PRO_5012888489" evidence="1">
    <location>
        <begin position="24"/>
        <end position="422"/>
    </location>
</feature>
<dbReference type="Gene3D" id="3.30.1360.180">
    <property type="match status" value="1"/>
</dbReference>
<dbReference type="PANTHER" id="PTHR10151:SF120">
    <property type="entry name" value="BIS(5'-ADENOSYL)-TRIPHOSPHATASE"/>
    <property type="match status" value="1"/>
</dbReference>
<dbReference type="EMBL" id="FUYZ01000017">
    <property type="protein sequence ID" value="SKC11047.1"/>
    <property type="molecule type" value="Genomic_DNA"/>
</dbReference>
<dbReference type="PANTHER" id="PTHR10151">
    <property type="entry name" value="ECTONUCLEOTIDE PYROPHOSPHATASE/PHOSPHODIESTERASE"/>
    <property type="match status" value="1"/>
</dbReference>
<proteinExistence type="predicted"/>
<evidence type="ECO:0000256" key="1">
    <source>
        <dbReference type="SAM" id="SignalP"/>
    </source>
</evidence>
<protein>
    <submittedName>
        <fullName evidence="2">Predicted pyrophosphatase or phosphodiesterase, AlkP superfamily</fullName>
    </submittedName>
</protein>
<dbReference type="Gene3D" id="3.40.720.10">
    <property type="entry name" value="Alkaline Phosphatase, subunit A"/>
    <property type="match status" value="1"/>
</dbReference>
<gene>
    <name evidence="2" type="ORF">SAMN05660477_03080</name>
</gene>
<dbReference type="Proteomes" id="UP000191112">
    <property type="component" value="Unassembled WGS sequence"/>
</dbReference>
<sequence>MKKFLFFLNVLLFAFISAQKDTAQIVVSNRVNTVADFQDKPYVIMISVDGFRYDYPTKYATPNIDRLSKQGVSADYMNPSFPSITFPNHYTLVTGLYPAHHGLVDNFFYDYKRNEAYKMNDGKIVSDGSWYGGKPLWSLAEEQGLLSASLFWVSSQSDAGKTRPTYYYNYHEKFNNDQKVNIVLNWLKLPEAQRPHYITMYFPEVDANGHHHGPDSKETEEAVKSVDAAIGNLVTKVNNLGLKNVNFVFVSDHGMIKVDKENAIDIPEILKDKSRFDYFNSNTLLRVKVKNPDDIKMAYRELKKSKTPDYKVYKESCFPRRLHYGKKDDVFDRIGDILLVPNAPKVFLEKGKTTSIGKHGFDPKKVPEMRAIFRAWGPAFKSDLEIPRFDNVNVYPIVTKILGLKITSPIDGKEKVADKILK</sequence>
<dbReference type="OrthoDB" id="9779418at2"/>
<keyword evidence="1" id="KW-0732">Signal</keyword>
<name>A0A1T5GRM2_9FLAO</name>
<dbReference type="STRING" id="619805.SAMN05660477_03080"/>
<dbReference type="InterPro" id="IPR017850">
    <property type="entry name" value="Alkaline_phosphatase_core_sf"/>
</dbReference>
<evidence type="ECO:0000313" key="2">
    <source>
        <dbReference type="EMBL" id="SKC11047.1"/>
    </source>
</evidence>
<dbReference type="RefSeq" id="WP_079668290.1">
    <property type="nucleotide sequence ID" value="NZ_FUYZ01000017.1"/>
</dbReference>
<dbReference type="AlphaFoldDB" id="A0A1T5GRM2"/>
<feature type="signal peptide" evidence="1">
    <location>
        <begin position="1"/>
        <end position="23"/>
    </location>
</feature>
<dbReference type="InterPro" id="IPR002591">
    <property type="entry name" value="Phosphodiest/P_Trfase"/>
</dbReference>
<dbReference type="CDD" id="cd16018">
    <property type="entry name" value="Enpp"/>
    <property type="match status" value="1"/>
</dbReference>
<reference evidence="2 3" key="1">
    <citation type="submission" date="2017-02" db="EMBL/GenBank/DDBJ databases">
        <authorList>
            <person name="Peterson S.W."/>
        </authorList>
    </citation>
    <scope>NUCLEOTIDE SEQUENCE [LARGE SCALE GENOMIC DNA]</scope>
    <source>
        <strain evidence="2 3">DSM 22323</strain>
    </source>
</reference>